<evidence type="ECO:0000313" key="4">
    <source>
        <dbReference type="Proteomes" id="UP000257123"/>
    </source>
</evidence>
<gene>
    <name evidence="2" type="ORF">CGL51_01760</name>
    <name evidence="1" type="ORF">CGL52_12890</name>
</gene>
<dbReference type="OrthoDB" id="382048at2157"/>
<organism evidence="2 4">
    <name type="scientific">Pyrobaculum aerophilum</name>
    <dbReference type="NCBI Taxonomy" id="13773"/>
    <lineage>
        <taxon>Archaea</taxon>
        <taxon>Thermoproteota</taxon>
        <taxon>Thermoprotei</taxon>
        <taxon>Thermoproteales</taxon>
        <taxon>Thermoproteaceae</taxon>
        <taxon>Pyrobaculum</taxon>
    </lineage>
</organism>
<sequence length="154" mass="17231">MELLTIYEKPCRNFLESIGDCGKGAEYLGFSIQNGKVIHYIKRGDGLVKIYCSSCILSELLKNTALVKMPEIRDGFIVFTVVANNAVKKYVRRRRVKAVVKRWRNPRLTPRQRAALLFFSNGGLEAVAQGLGISKSAACKLVKRALKKVVEILS</sequence>
<name>A0A371R2U2_9CREN</name>
<dbReference type="RefSeq" id="WP_116420463.1">
    <property type="nucleotide sequence ID" value="NZ_NMUE01000003.1"/>
</dbReference>
<protein>
    <submittedName>
        <fullName evidence="2">Uncharacterized protein</fullName>
    </submittedName>
</protein>
<dbReference type="Proteomes" id="UP000257123">
    <property type="component" value="Unassembled WGS sequence"/>
</dbReference>
<reference evidence="3 4" key="1">
    <citation type="submission" date="2017-07" db="EMBL/GenBank/DDBJ databases">
        <title>Draft genome sequence of aerobic hyperthermophilic archaea, Pyrobaculum aerophilum YKB31 and YKB32.</title>
        <authorList>
            <person name="Mochizuki T."/>
            <person name="Berliner A.J."/>
            <person name="Yoshida-Takashima Y."/>
            <person name="Takaki Y."/>
            <person name="Nunoura T."/>
            <person name="Takai K."/>
        </authorList>
    </citation>
    <scope>NUCLEOTIDE SEQUENCE [LARGE SCALE GENOMIC DNA]</scope>
    <source>
        <strain evidence="2 4">YKB31</strain>
        <strain evidence="1 3">YKB32</strain>
    </source>
</reference>
<comment type="caution">
    <text evidence="2">The sequence shown here is derived from an EMBL/GenBank/DDBJ whole genome shotgun (WGS) entry which is preliminary data.</text>
</comment>
<dbReference type="InterPro" id="IPR013324">
    <property type="entry name" value="RNA_pol_sigma_r3/r4-like"/>
</dbReference>
<dbReference type="EMBL" id="NMUE01000003">
    <property type="protein sequence ID" value="RFA98087.1"/>
    <property type="molecule type" value="Genomic_DNA"/>
</dbReference>
<dbReference type="EMBL" id="NMUF01000057">
    <property type="protein sequence ID" value="RFA95447.1"/>
    <property type="molecule type" value="Genomic_DNA"/>
</dbReference>
<proteinExistence type="predicted"/>
<dbReference type="AlphaFoldDB" id="A0A371R2U2"/>
<evidence type="ECO:0000313" key="1">
    <source>
        <dbReference type="EMBL" id="RFA95447.1"/>
    </source>
</evidence>
<evidence type="ECO:0000313" key="3">
    <source>
        <dbReference type="Proteomes" id="UP000256877"/>
    </source>
</evidence>
<dbReference type="SUPFAM" id="SSF88659">
    <property type="entry name" value="Sigma3 and sigma4 domains of RNA polymerase sigma factors"/>
    <property type="match status" value="1"/>
</dbReference>
<dbReference type="Proteomes" id="UP000256877">
    <property type="component" value="Unassembled WGS sequence"/>
</dbReference>
<evidence type="ECO:0000313" key="2">
    <source>
        <dbReference type="EMBL" id="RFA98087.1"/>
    </source>
</evidence>
<accession>A0A371R2U2</accession>